<reference evidence="3" key="2">
    <citation type="journal article" date="2019" name="MicrobiologyOpen">
        <title>High-quality draft genome sequence of Gaiella occulta isolated from a 150 meter deep mineral water borehole and comparison with the genome sequences of other deep-branching lineages of the phylum Actinobacteria.</title>
        <authorList>
            <person name="Severino R."/>
            <person name="Froufe H.J.C."/>
            <person name="Barroso C."/>
            <person name="Albuquerque L."/>
            <person name="Lobo-da-Cunha A."/>
            <person name="da Costa M.S."/>
            <person name="Egas C."/>
        </authorList>
    </citation>
    <scope>NUCLEOTIDE SEQUENCE [LARGE SCALE GENOMIC DNA]</scope>
    <source>
        <strain evidence="3">F2-233</strain>
    </source>
</reference>
<dbReference type="Gene3D" id="3.40.50.880">
    <property type="match status" value="1"/>
</dbReference>
<dbReference type="InterPro" id="IPR029062">
    <property type="entry name" value="Class_I_gatase-like"/>
</dbReference>
<dbReference type="Pfam" id="PF01965">
    <property type="entry name" value="DJ-1_PfpI"/>
    <property type="match status" value="1"/>
</dbReference>
<sequence length="194" mass="20813">MNIGVFLFDGAEELDWAGPWEVLAAWAQRWPDDGAAVLTVARDDTPVACAKGLRVLPDHSWQSAPPFDVLLVPGGHGTRALLEDGAALAWTRACSAQAQVVASVCTGSLVLAAAGLLRGRPAATHWSAFDLLLELDPTIEARRDDRFVDDGDVVTAAGVSAGIDMALHLVARLHSVERAREVRRYIQYDPDPPV</sequence>
<protein>
    <submittedName>
        <fullName evidence="2">Putative amidotransferase</fullName>
    </submittedName>
</protein>
<evidence type="ECO:0000259" key="1">
    <source>
        <dbReference type="Pfam" id="PF01965"/>
    </source>
</evidence>
<comment type="caution">
    <text evidence="2">The sequence shown here is derived from an EMBL/GenBank/DDBJ whole genome shotgun (WGS) entry which is preliminary data.</text>
</comment>
<organism evidence="2 3">
    <name type="scientific">Gaiella occulta</name>
    <dbReference type="NCBI Taxonomy" id="1002870"/>
    <lineage>
        <taxon>Bacteria</taxon>
        <taxon>Bacillati</taxon>
        <taxon>Actinomycetota</taxon>
        <taxon>Thermoleophilia</taxon>
        <taxon>Gaiellales</taxon>
        <taxon>Gaiellaceae</taxon>
        <taxon>Gaiella</taxon>
    </lineage>
</organism>
<keyword evidence="3" id="KW-1185">Reference proteome</keyword>
<keyword evidence="2" id="KW-0808">Transferase</keyword>
<accession>A0A7M2YW95</accession>
<dbReference type="GO" id="GO:0016740">
    <property type="term" value="F:transferase activity"/>
    <property type="evidence" value="ECO:0007669"/>
    <property type="project" value="UniProtKB-KW"/>
</dbReference>
<dbReference type="OrthoDB" id="4265717at2"/>
<dbReference type="PANTHER" id="PTHR43130">
    <property type="entry name" value="ARAC-FAMILY TRANSCRIPTIONAL REGULATOR"/>
    <property type="match status" value="1"/>
</dbReference>
<dbReference type="InterPro" id="IPR052158">
    <property type="entry name" value="INH-QAR"/>
</dbReference>
<reference evidence="2 3" key="1">
    <citation type="submission" date="2018-07" db="EMBL/GenBank/DDBJ databases">
        <title>High-quality-draft genome sequence of Gaiella occulta.</title>
        <authorList>
            <person name="Severino R."/>
            <person name="Froufe H.J.C."/>
            <person name="Rainey F.A."/>
            <person name="Barroso C."/>
            <person name="Albuquerque L."/>
            <person name="Lobo-Da-Cunha A."/>
            <person name="Da Costa M.S."/>
            <person name="Egas C."/>
        </authorList>
    </citation>
    <scope>NUCLEOTIDE SEQUENCE [LARGE SCALE GENOMIC DNA]</scope>
    <source>
        <strain evidence="2 3">F2-233</strain>
    </source>
</reference>
<dbReference type="AlphaFoldDB" id="A0A7M2YW95"/>
<dbReference type="PANTHER" id="PTHR43130:SF3">
    <property type="entry name" value="HTH-TYPE TRANSCRIPTIONAL REGULATOR RV1931C"/>
    <property type="match status" value="1"/>
</dbReference>
<dbReference type="InterPro" id="IPR002818">
    <property type="entry name" value="DJ-1/PfpI"/>
</dbReference>
<dbReference type="EMBL" id="QQZY01000006">
    <property type="protein sequence ID" value="RDI73849.1"/>
    <property type="molecule type" value="Genomic_DNA"/>
</dbReference>
<evidence type="ECO:0000313" key="2">
    <source>
        <dbReference type="EMBL" id="RDI73849.1"/>
    </source>
</evidence>
<proteinExistence type="predicted"/>
<name>A0A7M2YW95_9ACTN</name>
<feature type="domain" description="DJ-1/PfpI" evidence="1">
    <location>
        <begin position="3"/>
        <end position="171"/>
    </location>
</feature>
<dbReference type="CDD" id="cd03139">
    <property type="entry name" value="GATase1_PfpI_2"/>
    <property type="match status" value="1"/>
</dbReference>
<dbReference type="SUPFAM" id="SSF52317">
    <property type="entry name" value="Class I glutamine amidotransferase-like"/>
    <property type="match status" value="1"/>
</dbReference>
<gene>
    <name evidence="2" type="ORF">Gocc_2413</name>
</gene>
<dbReference type="Proteomes" id="UP000254134">
    <property type="component" value="Unassembled WGS sequence"/>
</dbReference>
<evidence type="ECO:0000313" key="3">
    <source>
        <dbReference type="Proteomes" id="UP000254134"/>
    </source>
</evidence>
<dbReference type="RefSeq" id="WP_114796827.1">
    <property type="nucleotide sequence ID" value="NZ_QQZY01000006.1"/>
</dbReference>